<dbReference type="InParanoid" id="S8DKC8"/>
<sequence>MALFSMNDDVVLLVLAELAPQDARQLIMTSHAGYELFFLRQVDLTGQSGPTQTNAERMRKFCEFMLADPDRRIPYLRVLRLNGSTFAGPGTQSGTEICDGPTGAAALARESSSESPTASLTPSPRSLLWTLYVSTDSHEHANCSALSHGVPAAGFAPARRCGARSWIACNSIVIPVGTYRWHAG</sequence>
<keyword evidence="2" id="KW-1185">Reference proteome</keyword>
<dbReference type="AlphaFoldDB" id="S8DKC8"/>
<dbReference type="EMBL" id="KE504291">
    <property type="protein sequence ID" value="EPS93202.1"/>
    <property type="molecule type" value="Genomic_DNA"/>
</dbReference>
<accession>S8DKC8</accession>
<evidence type="ECO:0000313" key="2">
    <source>
        <dbReference type="Proteomes" id="UP000015241"/>
    </source>
</evidence>
<proteinExistence type="predicted"/>
<dbReference type="Proteomes" id="UP000015241">
    <property type="component" value="Unassembled WGS sequence"/>
</dbReference>
<evidence type="ECO:0008006" key="3">
    <source>
        <dbReference type="Google" id="ProtNLM"/>
    </source>
</evidence>
<organism evidence="1 2">
    <name type="scientific">Fomitopsis schrenkii</name>
    <name type="common">Brown rot fungus</name>
    <dbReference type="NCBI Taxonomy" id="2126942"/>
    <lineage>
        <taxon>Eukaryota</taxon>
        <taxon>Fungi</taxon>
        <taxon>Dikarya</taxon>
        <taxon>Basidiomycota</taxon>
        <taxon>Agaricomycotina</taxon>
        <taxon>Agaricomycetes</taxon>
        <taxon>Polyporales</taxon>
        <taxon>Fomitopsis</taxon>
    </lineage>
</organism>
<dbReference type="HOGENOM" id="CLU_1468189_0_0_1"/>
<reference evidence="1 2" key="1">
    <citation type="journal article" date="2012" name="Science">
        <title>The Paleozoic origin of enzymatic lignin decomposition reconstructed from 31 fungal genomes.</title>
        <authorList>
            <person name="Floudas D."/>
            <person name="Binder M."/>
            <person name="Riley R."/>
            <person name="Barry K."/>
            <person name="Blanchette R.A."/>
            <person name="Henrissat B."/>
            <person name="Martinez A.T."/>
            <person name="Otillar R."/>
            <person name="Spatafora J.W."/>
            <person name="Yadav J.S."/>
            <person name="Aerts A."/>
            <person name="Benoit I."/>
            <person name="Boyd A."/>
            <person name="Carlson A."/>
            <person name="Copeland A."/>
            <person name="Coutinho P.M."/>
            <person name="de Vries R.P."/>
            <person name="Ferreira P."/>
            <person name="Findley K."/>
            <person name="Foster B."/>
            <person name="Gaskell J."/>
            <person name="Glotzer D."/>
            <person name="Gorecki P."/>
            <person name="Heitman J."/>
            <person name="Hesse C."/>
            <person name="Hori C."/>
            <person name="Igarashi K."/>
            <person name="Jurgens J.A."/>
            <person name="Kallen N."/>
            <person name="Kersten P."/>
            <person name="Kohler A."/>
            <person name="Kuees U."/>
            <person name="Kumar T.K.A."/>
            <person name="Kuo A."/>
            <person name="LaButti K."/>
            <person name="Larrondo L.F."/>
            <person name="Lindquist E."/>
            <person name="Ling A."/>
            <person name="Lombard V."/>
            <person name="Lucas S."/>
            <person name="Lundell T."/>
            <person name="Martin R."/>
            <person name="McLaughlin D.J."/>
            <person name="Morgenstern I."/>
            <person name="Morin E."/>
            <person name="Murat C."/>
            <person name="Nagy L.G."/>
            <person name="Nolan M."/>
            <person name="Ohm R.A."/>
            <person name="Patyshakuliyeva A."/>
            <person name="Rokas A."/>
            <person name="Ruiz-Duenas F.J."/>
            <person name="Sabat G."/>
            <person name="Salamov A."/>
            <person name="Samejima M."/>
            <person name="Schmutz J."/>
            <person name="Slot J.C."/>
            <person name="St John F."/>
            <person name="Stenlid J."/>
            <person name="Sun H."/>
            <person name="Sun S."/>
            <person name="Syed K."/>
            <person name="Tsang A."/>
            <person name="Wiebenga A."/>
            <person name="Young D."/>
            <person name="Pisabarro A."/>
            <person name="Eastwood D.C."/>
            <person name="Martin F."/>
            <person name="Cullen D."/>
            <person name="Grigoriev I.V."/>
            <person name="Hibbett D.S."/>
        </authorList>
    </citation>
    <scope>NUCLEOTIDE SEQUENCE</scope>
    <source>
        <strain evidence="2">FP-58527</strain>
    </source>
</reference>
<gene>
    <name evidence="1" type="ORF">FOMPIDRAFT_98082</name>
</gene>
<name>S8DKC8_FOMSC</name>
<protein>
    <recommendedName>
        <fullName evidence="3">F-box domain-containing protein</fullName>
    </recommendedName>
</protein>
<evidence type="ECO:0000313" key="1">
    <source>
        <dbReference type="EMBL" id="EPS93202.1"/>
    </source>
</evidence>